<evidence type="ECO:0000313" key="3">
    <source>
        <dbReference type="Proteomes" id="UP001155240"/>
    </source>
</evidence>
<protein>
    <recommendedName>
        <fullName evidence="1">Transcription regulator HTH AraC- type ligand binding domain-containing protein</fullName>
    </recommendedName>
</protein>
<keyword evidence="3" id="KW-1185">Reference proteome</keyword>
<gene>
    <name evidence="2" type="ORF">NB037_09800</name>
</gene>
<organism evidence="2 3">
    <name type="scientific">Rathayibacter rubneri</name>
    <dbReference type="NCBI Taxonomy" id="2950106"/>
    <lineage>
        <taxon>Bacteria</taxon>
        <taxon>Bacillati</taxon>
        <taxon>Actinomycetota</taxon>
        <taxon>Actinomycetes</taxon>
        <taxon>Micrococcales</taxon>
        <taxon>Microbacteriaceae</taxon>
        <taxon>Rathayibacter</taxon>
    </lineage>
</organism>
<dbReference type="RefSeq" id="WP_251945472.1">
    <property type="nucleotide sequence ID" value="NZ_JAMRYM010000035.1"/>
</dbReference>
<accession>A0A9X2DZP5</accession>
<proteinExistence type="predicted"/>
<sequence length="137" mass="15049">MTLRASQMRGTTLGGNPGTGDYVVQWLVGGSAVMDLEREAVAMQCGVPMLAPAYRPFVFSFTDFDQRLVHLNRDHVDRIAREQGLRGALRFDHRRAVDAAAVARWHAAIGDTAGHLGRFSAAYAARFGEYPSETLAR</sequence>
<evidence type="ECO:0000313" key="2">
    <source>
        <dbReference type="EMBL" id="MCM6762708.1"/>
    </source>
</evidence>
<comment type="caution">
    <text evidence="2">The sequence shown here is derived from an EMBL/GenBank/DDBJ whole genome shotgun (WGS) entry which is preliminary data.</text>
</comment>
<dbReference type="EMBL" id="JAMRYM010000035">
    <property type="protein sequence ID" value="MCM6762708.1"/>
    <property type="molecule type" value="Genomic_DNA"/>
</dbReference>
<dbReference type="Proteomes" id="UP001155240">
    <property type="component" value="Unassembled WGS sequence"/>
</dbReference>
<evidence type="ECO:0000259" key="1">
    <source>
        <dbReference type="Pfam" id="PF14525"/>
    </source>
</evidence>
<dbReference type="Pfam" id="PF14525">
    <property type="entry name" value="AraC_binding_2"/>
    <property type="match status" value="1"/>
</dbReference>
<dbReference type="AlphaFoldDB" id="A0A9X2DZP5"/>
<dbReference type="InterPro" id="IPR035418">
    <property type="entry name" value="AraC-bd_2"/>
</dbReference>
<name>A0A9X2DZP5_9MICO</name>
<reference evidence="2" key="1">
    <citation type="submission" date="2022-06" db="EMBL/GenBank/DDBJ databases">
        <title>Whole genome shotgun sequencing (WGS) of Rathayibacter sp. ZW T2_19, isolated from stored onions (Allium cepa).</title>
        <authorList>
            <person name="Stoll D.A."/>
            <person name="Huch M."/>
        </authorList>
    </citation>
    <scope>NUCLEOTIDE SEQUENCE</scope>
    <source>
        <strain evidence="2">ZW T2_19</strain>
    </source>
</reference>
<feature type="domain" description="Transcription regulator HTH AraC- type ligand binding" evidence="1">
    <location>
        <begin position="20"/>
        <end position="126"/>
    </location>
</feature>